<organism evidence="1 2">
    <name type="scientific">Chroogloeocystis siderophila 5.2 s.c.1</name>
    <dbReference type="NCBI Taxonomy" id="247279"/>
    <lineage>
        <taxon>Bacteria</taxon>
        <taxon>Bacillati</taxon>
        <taxon>Cyanobacteriota</taxon>
        <taxon>Cyanophyceae</taxon>
        <taxon>Oscillatoriophycideae</taxon>
        <taxon>Chroococcales</taxon>
        <taxon>Chroococcaceae</taxon>
        <taxon>Chroogloeocystis</taxon>
    </lineage>
</organism>
<dbReference type="RefSeq" id="WP_073551239.1">
    <property type="nucleotide sequence ID" value="NZ_CAWMVK010000013.1"/>
</dbReference>
<dbReference type="EMBL" id="MRCC01000020">
    <property type="protein sequence ID" value="OKH22456.1"/>
    <property type="molecule type" value="Genomic_DNA"/>
</dbReference>
<dbReference type="AlphaFoldDB" id="A0A1U7HFV1"/>
<accession>A0A1U7HFV1</accession>
<dbReference type="Proteomes" id="UP000185984">
    <property type="component" value="Unassembled WGS sequence"/>
</dbReference>
<gene>
    <name evidence="1" type="ORF">NIES1031_20065</name>
</gene>
<protein>
    <submittedName>
        <fullName evidence="1">Uncharacterized protein</fullName>
    </submittedName>
</protein>
<keyword evidence="2" id="KW-1185">Reference proteome</keyword>
<sequence length="137" mass="15811">MTIGKHIHHADLNYVSPQDEVPYPLISKFHISGTYRTISPEIKENSDDYIEGIEKSYLFYLPNLHEIHQVLAEEDLLIVSIYIDIDVFKTFSQGFELLPTPLQALINKSSPPRFHYPVGEITPAMFRVLQQILNLPF</sequence>
<reference evidence="1 2" key="1">
    <citation type="submission" date="2016-11" db="EMBL/GenBank/DDBJ databases">
        <title>Draft Genome Sequences of Nine Cyanobacterial Strains from Diverse Habitats.</title>
        <authorList>
            <person name="Zhu T."/>
            <person name="Hou S."/>
            <person name="Lu X."/>
            <person name="Hess W.R."/>
        </authorList>
    </citation>
    <scope>NUCLEOTIDE SEQUENCE [LARGE SCALE GENOMIC DNA]</scope>
    <source>
        <strain evidence="1 2">5.2 s.c.1</strain>
    </source>
</reference>
<evidence type="ECO:0000313" key="2">
    <source>
        <dbReference type="Proteomes" id="UP000185984"/>
    </source>
</evidence>
<dbReference type="STRING" id="247279.NIES1031_20065"/>
<evidence type="ECO:0000313" key="1">
    <source>
        <dbReference type="EMBL" id="OKH22456.1"/>
    </source>
</evidence>
<comment type="caution">
    <text evidence="1">The sequence shown here is derived from an EMBL/GenBank/DDBJ whole genome shotgun (WGS) entry which is preliminary data.</text>
</comment>
<dbReference type="OrthoDB" id="7544370at2"/>
<proteinExistence type="predicted"/>
<name>A0A1U7HFV1_9CHRO</name>